<protein>
    <recommendedName>
        <fullName evidence="3">XRE family transcriptional regulator</fullName>
    </recommendedName>
</protein>
<dbReference type="EMBL" id="JAGETZ010000021">
    <property type="protein sequence ID" value="MBO2012834.1"/>
    <property type="molecule type" value="Genomic_DNA"/>
</dbReference>
<name>A0ABS3QPZ4_9BACT</name>
<gene>
    <name evidence="1" type="ORF">J4E00_27480</name>
</gene>
<evidence type="ECO:0000313" key="2">
    <source>
        <dbReference type="Proteomes" id="UP000664369"/>
    </source>
</evidence>
<proteinExistence type="predicted"/>
<dbReference type="Proteomes" id="UP000664369">
    <property type="component" value="Unassembled WGS sequence"/>
</dbReference>
<comment type="caution">
    <text evidence="1">The sequence shown here is derived from an EMBL/GenBank/DDBJ whole genome shotgun (WGS) entry which is preliminary data.</text>
</comment>
<evidence type="ECO:0000313" key="1">
    <source>
        <dbReference type="EMBL" id="MBO2012834.1"/>
    </source>
</evidence>
<reference evidence="1 2" key="1">
    <citation type="submission" date="2021-03" db="EMBL/GenBank/DDBJ databases">
        <authorList>
            <person name="Kim M.K."/>
        </authorList>
    </citation>
    <scope>NUCLEOTIDE SEQUENCE [LARGE SCALE GENOMIC DNA]</scope>
    <source>
        <strain evidence="1 2">BT442</strain>
    </source>
</reference>
<keyword evidence="2" id="KW-1185">Reference proteome</keyword>
<organism evidence="1 2">
    <name type="scientific">Hymenobacter negativus</name>
    <dbReference type="NCBI Taxonomy" id="2795026"/>
    <lineage>
        <taxon>Bacteria</taxon>
        <taxon>Pseudomonadati</taxon>
        <taxon>Bacteroidota</taxon>
        <taxon>Cytophagia</taxon>
        <taxon>Cytophagales</taxon>
        <taxon>Hymenobacteraceae</taxon>
        <taxon>Hymenobacter</taxon>
    </lineage>
</organism>
<sequence>MSQTGLGHCLGLSKMMVSQVERGVRGLPLGASLPQAALTLAQHQTDLEPIPEALDVGELRRHQQRCQLRADQLAFELAGLPERAAWARRRLAAMPTLTAVLVPGGAPLPSWLAYFESEAKAELQRSGSTAQALMRLRQAALASEAAQVGQLMAAAAQ</sequence>
<evidence type="ECO:0008006" key="3">
    <source>
        <dbReference type="Google" id="ProtNLM"/>
    </source>
</evidence>
<dbReference type="RefSeq" id="WP_208178573.1">
    <property type="nucleotide sequence ID" value="NZ_JAGETZ010000021.1"/>
</dbReference>
<accession>A0ABS3QPZ4</accession>